<evidence type="ECO:0000256" key="1">
    <source>
        <dbReference type="ARBA" id="ARBA00004651"/>
    </source>
</evidence>
<comment type="subcellular location">
    <subcellularLocation>
        <location evidence="1">Cell membrane</location>
        <topology evidence="1">Multi-pass membrane protein</topology>
    </subcellularLocation>
</comment>
<keyword evidence="2" id="KW-1003">Cell membrane</keyword>
<dbReference type="InterPro" id="IPR050297">
    <property type="entry name" value="LipidA_mod_glycosyltrf_83"/>
</dbReference>
<accession>A0ABU1SI93</accession>
<reference evidence="9 10" key="1">
    <citation type="submission" date="2023-07" db="EMBL/GenBank/DDBJ databases">
        <title>Sorghum-associated microbial communities from plants grown in Nebraska, USA.</title>
        <authorList>
            <person name="Schachtman D."/>
        </authorList>
    </citation>
    <scope>NUCLEOTIDE SEQUENCE [LARGE SCALE GENOMIC DNA]</scope>
    <source>
        <strain evidence="9 10">2980</strain>
    </source>
</reference>
<feature type="transmembrane region" description="Helical" evidence="8">
    <location>
        <begin position="285"/>
        <end position="307"/>
    </location>
</feature>
<evidence type="ECO:0000313" key="10">
    <source>
        <dbReference type="Proteomes" id="UP001259347"/>
    </source>
</evidence>
<dbReference type="Proteomes" id="UP001259347">
    <property type="component" value="Unassembled WGS sequence"/>
</dbReference>
<keyword evidence="7 8" id="KW-0472">Membrane</keyword>
<evidence type="ECO:0008006" key="11">
    <source>
        <dbReference type="Google" id="ProtNLM"/>
    </source>
</evidence>
<feature type="transmembrane region" description="Helical" evidence="8">
    <location>
        <begin position="231"/>
        <end position="250"/>
    </location>
</feature>
<dbReference type="PANTHER" id="PTHR33908">
    <property type="entry name" value="MANNOSYLTRANSFERASE YKCB-RELATED"/>
    <property type="match status" value="1"/>
</dbReference>
<organism evidence="9 10">
    <name type="scientific">Microbacterium resistens</name>
    <dbReference type="NCBI Taxonomy" id="156977"/>
    <lineage>
        <taxon>Bacteria</taxon>
        <taxon>Bacillati</taxon>
        <taxon>Actinomycetota</taxon>
        <taxon>Actinomycetes</taxon>
        <taxon>Micrococcales</taxon>
        <taxon>Microbacteriaceae</taxon>
        <taxon>Microbacterium</taxon>
    </lineage>
</organism>
<feature type="transmembrane region" description="Helical" evidence="8">
    <location>
        <begin position="23"/>
        <end position="44"/>
    </location>
</feature>
<feature type="transmembrane region" description="Helical" evidence="8">
    <location>
        <begin position="56"/>
        <end position="74"/>
    </location>
</feature>
<feature type="transmembrane region" description="Helical" evidence="8">
    <location>
        <begin position="173"/>
        <end position="192"/>
    </location>
</feature>
<sequence>MTSPLWRDEFATRQYAALGINDLVAATSHVDAVIAPYYALVHLFSGVTGLGPGMRIWSVLAFGGAVALLSMLALRWWGRTAAVVTGTMLALNSAVLSQAANARPYALALCAIALATFLLEAALREQPVPGGTGKRVGAWVGYALAGILAVLMQPFAATAIVATVVLIRSRKTLIAWIAASAPWAVTTLLLLWNAGSQGGQIEWVAPVSMDTVTTAIAKAAGMTGRGFPPTAAMVALIALLAVLAVTAAACRRATLFAAALVVMPVVLLVSLSLVVQPVVSWRYLLWISLGVALLTGAIAGAIAGAIVGRVGGSDAGRWRASVRLGGRLIAGVLAIGLVAATGWHTVAGLSAHPSPRDDFPAAVSQIQSDAHVGDLLIVMQRYGQGGVAMGFALSAGDDAFVQEIEAASAEGPREPLAVRVVTSVDPLRTAVWDADPSAAAAADRSLWIVGVSSPRGEDPSTLPTSIAACFGEATDATRIEIPATRLYRIPCG</sequence>
<evidence type="ECO:0000256" key="2">
    <source>
        <dbReference type="ARBA" id="ARBA00022475"/>
    </source>
</evidence>
<feature type="transmembrane region" description="Helical" evidence="8">
    <location>
        <begin position="257"/>
        <end position="279"/>
    </location>
</feature>
<keyword evidence="4" id="KW-0808">Transferase</keyword>
<keyword evidence="5 8" id="KW-0812">Transmembrane</keyword>
<proteinExistence type="predicted"/>
<dbReference type="RefSeq" id="WP_310022543.1">
    <property type="nucleotide sequence ID" value="NZ_JAVDUM010000015.1"/>
</dbReference>
<evidence type="ECO:0000256" key="6">
    <source>
        <dbReference type="ARBA" id="ARBA00022989"/>
    </source>
</evidence>
<feature type="transmembrane region" description="Helical" evidence="8">
    <location>
        <begin position="104"/>
        <end position="123"/>
    </location>
</feature>
<dbReference type="PANTHER" id="PTHR33908:SF3">
    <property type="entry name" value="UNDECAPRENYL PHOSPHATE-ALPHA-4-AMINO-4-DEOXY-L-ARABINOSE ARABINOSYL TRANSFERASE"/>
    <property type="match status" value="1"/>
</dbReference>
<feature type="transmembrane region" description="Helical" evidence="8">
    <location>
        <begin position="143"/>
        <end position="166"/>
    </location>
</feature>
<dbReference type="EMBL" id="JAVDUM010000015">
    <property type="protein sequence ID" value="MDR6868582.1"/>
    <property type="molecule type" value="Genomic_DNA"/>
</dbReference>
<feature type="transmembrane region" description="Helical" evidence="8">
    <location>
        <begin position="328"/>
        <end position="346"/>
    </location>
</feature>
<gene>
    <name evidence="9" type="ORF">J2Y69_003201</name>
</gene>
<comment type="caution">
    <text evidence="9">The sequence shown here is derived from an EMBL/GenBank/DDBJ whole genome shotgun (WGS) entry which is preliminary data.</text>
</comment>
<evidence type="ECO:0000256" key="8">
    <source>
        <dbReference type="SAM" id="Phobius"/>
    </source>
</evidence>
<evidence type="ECO:0000256" key="3">
    <source>
        <dbReference type="ARBA" id="ARBA00022676"/>
    </source>
</evidence>
<protein>
    <recommendedName>
        <fullName evidence="11">Glycosyltransferase RgtA/B/C/D-like domain-containing protein</fullName>
    </recommendedName>
</protein>
<evidence type="ECO:0000256" key="7">
    <source>
        <dbReference type="ARBA" id="ARBA00023136"/>
    </source>
</evidence>
<keyword evidence="6 8" id="KW-1133">Transmembrane helix</keyword>
<evidence type="ECO:0000313" key="9">
    <source>
        <dbReference type="EMBL" id="MDR6868582.1"/>
    </source>
</evidence>
<name>A0ABU1SI93_9MICO</name>
<keyword evidence="3" id="KW-0328">Glycosyltransferase</keyword>
<evidence type="ECO:0000256" key="5">
    <source>
        <dbReference type="ARBA" id="ARBA00022692"/>
    </source>
</evidence>
<keyword evidence="10" id="KW-1185">Reference proteome</keyword>
<evidence type="ECO:0000256" key="4">
    <source>
        <dbReference type="ARBA" id="ARBA00022679"/>
    </source>
</evidence>